<name>A0A6V8PI43_9ACTN</name>
<organism evidence="1 2">
    <name type="scientific">Candidatus Hakubella thermalkaliphila</name>
    <dbReference type="NCBI Taxonomy" id="2754717"/>
    <lineage>
        <taxon>Bacteria</taxon>
        <taxon>Bacillati</taxon>
        <taxon>Actinomycetota</taxon>
        <taxon>Actinomycetota incertae sedis</taxon>
        <taxon>Candidatus Hakubellales</taxon>
        <taxon>Candidatus Hakubellaceae</taxon>
        <taxon>Candidatus Hakubella</taxon>
    </lineage>
</organism>
<protein>
    <submittedName>
        <fullName evidence="1">Uncharacterized protein</fullName>
    </submittedName>
</protein>
<dbReference type="EMBL" id="BLSA01000014">
    <property type="protein sequence ID" value="GFP31908.1"/>
    <property type="molecule type" value="Genomic_DNA"/>
</dbReference>
<comment type="caution">
    <text evidence="1">The sequence shown here is derived from an EMBL/GenBank/DDBJ whole genome shotgun (WGS) entry which is preliminary data.</text>
</comment>
<sequence length="122" mass="13691">MKIKAILFNFAPITKNTIEYGVKPLRRFKTRFSCFFSSFYSSKEGFKGLIQPPQGLLERTIVAKGKLVILFPQFWKQSCGLISIANAFTSLLVKLFSLSKSLIVKISVSLKLKGKGASLFFT</sequence>
<accession>A0A6V8PI43</accession>
<reference evidence="1 2" key="1">
    <citation type="journal article" date="2020" name="Front. Microbiol.">
        <title>Single-cell genomics of novel Actinobacteria with the Wood-Ljungdahl pathway discovered in a serpentinizing system.</title>
        <authorList>
            <person name="Merino N."/>
            <person name="Kawai M."/>
            <person name="Boyd E.S."/>
            <person name="Colman D.R."/>
            <person name="McGlynn S.E."/>
            <person name="Nealson K.H."/>
            <person name="Kurokawa K."/>
            <person name="Hongoh Y."/>
        </authorList>
    </citation>
    <scope>NUCLEOTIDE SEQUENCE [LARGE SCALE GENOMIC DNA]</scope>
    <source>
        <strain evidence="1 2">S42</strain>
    </source>
</reference>
<evidence type="ECO:0000313" key="1">
    <source>
        <dbReference type="EMBL" id="GFP31908.1"/>
    </source>
</evidence>
<gene>
    <name evidence="1" type="ORF">HKBW3S42_00214</name>
</gene>
<dbReference type="AlphaFoldDB" id="A0A6V8PI43"/>
<evidence type="ECO:0000313" key="2">
    <source>
        <dbReference type="Proteomes" id="UP000568877"/>
    </source>
</evidence>
<proteinExistence type="predicted"/>
<dbReference type="Proteomes" id="UP000568877">
    <property type="component" value="Unassembled WGS sequence"/>
</dbReference>